<accession>A0A399F3V8</accession>
<keyword evidence="5" id="KW-0963">Cytoplasm</keyword>
<dbReference type="Pfam" id="PF21948">
    <property type="entry name" value="LplA-B_cat"/>
    <property type="match status" value="1"/>
</dbReference>
<comment type="pathway">
    <text evidence="1 5 6">Protein modification; protein lipoylation via endogenous pathway; protein N(6)-(lipoyl)lysine from octanoyl-[acyl-carrier-protein]: step 1/2.</text>
</comment>
<feature type="domain" description="BPL/LPL catalytic" evidence="10">
    <location>
        <begin position="51"/>
        <end position="241"/>
    </location>
</feature>
<dbReference type="GO" id="GO:0005737">
    <property type="term" value="C:cytoplasm"/>
    <property type="evidence" value="ECO:0007669"/>
    <property type="project" value="UniProtKB-SubCell"/>
</dbReference>
<dbReference type="UniPathway" id="UPA00538">
    <property type="reaction ID" value="UER00592"/>
</dbReference>
<organism evidence="11 12">
    <name type="scientific">Calidithermus terrae</name>
    <dbReference type="NCBI Taxonomy" id="1408545"/>
    <lineage>
        <taxon>Bacteria</taxon>
        <taxon>Thermotogati</taxon>
        <taxon>Deinococcota</taxon>
        <taxon>Deinococci</taxon>
        <taxon>Thermales</taxon>
        <taxon>Thermaceae</taxon>
        <taxon>Calidithermus</taxon>
    </lineage>
</organism>
<dbReference type="EMBL" id="QXDL01000019">
    <property type="protein sequence ID" value="RIH89552.1"/>
    <property type="molecule type" value="Genomic_DNA"/>
</dbReference>
<comment type="similarity">
    <text evidence="5 6">Belongs to the LipB family.</text>
</comment>
<dbReference type="PANTHER" id="PTHR10993:SF7">
    <property type="entry name" value="LIPOYLTRANSFERASE 2, MITOCHONDRIAL-RELATED"/>
    <property type="match status" value="1"/>
</dbReference>
<comment type="caution">
    <text evidence="11">The sequence shown here is derived from an EMBL/GenBank/DDBJ whole genome shotgun (WGS) entry which is preliminary data.</text>
</comment>
<dbReference type="PIRSF" id="PIRSF016262">
    <property type="entry name" value="LPLase"/>
    <property type="match status" value="1"/>
</dbReference>
<evidence type="ECO:0000256" key="9">
    <source>
        <dbReference type="PIRSR" id="PIRSR016262-3"/>
    </source>
</evidence>
<proteinExistence type="inferred from homology"/>
<gene>
    <name evidence="5 11" type="primary">lipB</name>
    <name evidence="11" type="ORF">Mterra_00763</name>
</gene>
<reference evidence="11 12" key="1">
    <citation type="submission" date="2018-08" db="EMBL/GenBank/DDBJ databases">
        <title>Meiothermus terrae DSM 26712 genome sequencing project.</title>
        <authorList>
            <person name="Da Costa M.S."/>
            <person name="Albuquerque L."/>
            <person name="Raposo P."/>
            <person name="Froufe H.J.C."/>
            <person name="Barroso C.S."/>
            <person name="Egas C."/>
        </authorList>
    </citation>
    <scope>NUCLEOTIDE SEQUENCE [LARGE SCALE GENOMIC DNA]</scope>
    <source>
        <strain evidence="11 12">DSM 26712</strain>
    </source>
</reference>
<dbReference type="InterPro" id="IPR045864">
    <property type="entry name" value="aa-tRNA-synth_II/BPL/LPL"/>
</dbReference>
<evidence type="ECO:0000313" key="12">
    <source>
        <dbReference type="Proteomes" id="UP000265715"/>
    </source>
</evidence>
<dbReference type="PANTHER" id="PTHR10993">
    <property type="entry name" value="OCTANOYLTRANSFERASE"/>
    <property type="match status" value="1"/>
</dbReference>
<dbReference type="GO" id="GO:0009249">
    <property type="term" value="P:protein lipoylation"/>
    <property type="evidence" value="ECO:0007669"/>
    <property type="project" value="InterPro"/>
</dbReference>
<evidence type="ECO:0000256" key="8">
    <source>
        <dbReference type="PIRSR" id="PIRSR016262-2"/>
    </source>
</evidence>
<dbReference type="CDD" id="cd16444">
    <property type="entry name" value="LipB"/>
    <property type="match status" value="1"/>
</dbReference>
<sequence>MMVSLGSKEPCRGRMLEDVSGMPFRVERLGRVPYAQAWEYQKQVHAGVVAGERPPTLLLLEHPRTITLGRGATGENLLLSEEQYRAQGIELFWIERGGDVTYHGPGQLVGYPIFPVGRRVRDYLRRLEAAVMRVAGSYGVEAYPSPGYAGVWVKRPAPVPSWPDLEEKLCAFGVAVKQDVAFHGFALNVNTDLEDFNLIVPCGIRDKGVTSLQKLLGHEVSMDEVAERVVEAFEQEFPAFDVRRAAYDAPKELT</sequence>
<dbReference type="SUPFAM" id="SSF55681">
    <property type="entry name" value="Class II aaRS and biotin synthetases"/>
    <property type="match status" value="1"/>
</dbReference>
<evidence type="ECO:0000256" key="7">
    <source>
        <dbReference type="PIRSR" id="PIRSR016262-1"/>
    </source>
</evidence>
<dbReference type="InterPro" id="IPR020605">
    <property type="entry name" value="Octanoyltransferase_CS"/>
</dbReference>
<feature type="site" description="Lowers pKa of active site Cys" evidence="5 9">
    <location>
        <position position="168"/>
    </location>
</feature>
<feature type="binding site" evidence="5 8">
    <location>
        <begin position="184"/>
        <end position="186"/>
    </location>
    <ligand>
        <name>substrate</name>
    </ligand>
</feature>
<dbReference type="InterPro" id="IPR000544">
    <property type="entry name" value="Octanoyltransferase"/>
</dbReference>
<evidence type="ECO:0000256" key="4">
    <source>
        <dbReference type="ARBA" id="ARBA00024732"/>
    </source>
</evidence>
<protein>
    <recommendedName>
        <fullName evidence="5 6">Octanoyltransferase</fullName>
        <ecNumber evidence="5 6">2.3.1.181</ecNumber>
    </recommendedName>
    <alternativeName>
        <fullName evidence="5">Lipoate-protein ligase B</fullName>
    </alternativeName>
    <alternativeName>
        <fullName evidence="5">Lipoyl/octanoyl transferase</fullName>
    </alternativeName>
    <alternativeName>
        <fullName evidence="5">Octanoyl-[acyl-carrier-protein]-protein N-octanoyltransferase</fullName>
    </alternativeName>
</protein>
<comment type="catalytic activity">
    <reaction evidence="5 6">
        <text>octanoyl-[ACP] + L-lysyl-[protein] = N(6)-octanoyl-L-lysyl-[protein] + holo-[ACP] + H(+)</text>
        <dbReference type="Rhea" id="RHEA:17665"/>
        <dbReference type="Rhea" id="RHEA-COMP:9636"/>
        <dbReference type="Rhea" id="RHEA-COMP:9685"/>
        <dbReference type="Rhea" id="RHEA-COMP:9752"/>
        <dbReference type="Rhea" id="RHEA-COMP:9928"/>
        <dbReference type="ChEBI" id="CHEBI:15378"/>
        <dbReference type="ChEBI" id="CHEBI:29969"/>
        <dbReference type="ChEBI" id="CHEBI:64479"/>
        <dbReference type="ChEBI" id="CHEBI:78463"/>
        <dbReference type="ChEBI" id="CHEBI:78809"/>
        <dbReference type="EC" id="2.3.1.181"/>
    </reaction>
</comment>
<dbReference type="PROSITE" id="PS51733">
    <property type="entry name" value="BPL_LPL_CATALYTIC"/>
    <property type="match status" value="1"/>
</dbReference>
<dbReference type="InterPro" id="IPR004143">
    <property type="entry name" value="BPL_LPL_catalytic"/>
</dbReference>
<feature type="binding site" evidence="5 8">
    <location>
        <begin position="171"/>
        <end position="173"/>
    </location>
    <ligand>
        <name>substrate</name>
    </ligand>
</feature>
<evidence type="ECO:0000256" key="1">
    <source>
        <dbReference type="ARBA" id="ARBA00004821"/>
    </source>
</evidence>
<dbReference type="Proteomes" id="UP000265715">
    <property type="component" value="Unassembled WGS sequence"/>
</dbReference>
<evidence type="ECO:0000256" key="2">
    <source>
        <dbReference type="ARBA" id="ARBA00022679"/>
    </source>
</evidence>
<feature type="binding site" evidence="5 8">
    <location>
        <begin position="96"/>
        <end position="103"/>
    </location>
    <ligand>
        <name>substrate</name>
    </ligand>
</feature>
<dbReference type="NCBIfam" id="TIGR00214">
    <property type="entry name" value="lipB"/>
    <property type="match status" value="1"/>
</dbReference>
<comment type="subcellular location">
    <subcellularLocation>
        <location evidence="5">Cytoplasm</location>
    </subcellularLocation>
</comment>
<dbReference type="PROSITE" id="PS01313">
    <property type="entry name" value="LIPB"/>
    <property type="match status" value="1"/>
</dbReference>
<keyword evidence="12" id="KW-1185">Reference proteome</keyword>
<keyword evidence="2 5" id="KW-0808">Transferase</keyword>
<evidence type="ECO:0000259" key="10">
    <source>
        <dbReference type="PROSITE" id="PS51733"/>
    </source>
</evidence>
<comment type="miscellaneous">
    <text evidence="5">In the reaction, the free carboxyl group of octanoic acid is attached via an amide linkage to the epsilon-amino group of a specific lysine residue of lipoyl domains of lipoate-dependent enzymes.</text>
</comment>
<dbReference type="Gene3D" id="3.30.930.10">
    <property type="entry name" value="Bira Bifunctional Protein, Domain 2"/>
    <property type="match status" value="1"/>
</dbReference>
<dbReference type="NCBIfam" id="NF010925">
    <property type="entry name" value="PRK14345.1"/>
    <property type="match status" value="1"/>
</dbReference>
<evidence type="ECO:0000256" key="5">
    <source>
        <dbReference type="HAMAP-Rule" id="MF_00013"/>
    </source>
</evidence>
<evidence type="ECO:0000256" key="6">
    <source>
        <dbReference type="PIRNR" id="PIRNR016262"/>
    </source>
</evidence>
<dbReference type="AlphaFoldDB" id="A0A399F3V8"/>
<name>A0A399F3V8_9DEIN</name>
<evidence type="ECO:0000256" key="3">
    <source>
        <dbReference type="ARBA" id="ARBA00023315"/>
    </source>
</evidence>
<feature type="active site" description="Acyl-thioester intermediate" evidence="5 7">
    <location>
        <position position="202"/>
    </location>
</feature>
<dbReference type="EC" id="2.3.1.181" evidence="5 6"/>
<comment type="function">
    <text evidence="4 5 6">Catalyzes the transfer of endogenously produced octanoic acid from octanoyl-acyl-carrier-protein onto the lipoyl domains of lipoate-dependent enzymes. Lipoyl-ACP can also act as a substrate although octanoyl-ACP is likely to be the physiological substrate.</text>
</comment>
<dbReference type="GO" id="GO:0033819">
    <property type="term" value="F:lipoyl(octanoyl) transferase activity"/>
    <property type="evidence" value="ECO:0007669"/>
    <property type="project" value="UniProtKB-EC"/>
</dbReference>
<keyword evidence="3 5" id="KW-0012">Acyltransferase</keyword>
<evidence type="ECO:0000313" key="11">
    <source>
        <dbReference type="EMBL" id="RIH89552.1"/>
    </source>
</evidence>
<dbReference type="HAMAP" id="MF_00013">
    <property type="entry name" value="LipB"/>
    <property type="match status" value="1"/>
</dbReference>